<evidence type="ECO:0000256" key="6">
    <source>
        <dbReference type="ARBA" id="ARBA00022989"/>
    </source>
</evidence>
<proteinExistence type="inferred from homology"/>
<evidence type="ECO:0000256" key="5">
    <source>
        <dbReference type="ARBA" id="ARBA00022692"/>
    </source>
</evidence>
<feature type="domain" description="ABC transmembrane type-1" evidence="9">
    <location>
        <begin position="328"/>
        <end position="532"/>
    </location>
</feature>
<feature type="transmembrane region" description="Helical" evidence="8">
    <location>
        <begin position="228"/>
        <end position="245"/>
    </location>
</feature>
<evidence type="ECO:0000313" key="11">
    <source>
        <dbReference type="Proteomes" id="UP000214747"/>
    </source>
</evidence>
<feature type="transmembrane region" description="Helical" evidence="8">
    <location>
        <begin position="514"/>
        <end position="536"/>
    </location>
</feature>
<keyword evidence="3" id="KW-1003">Cell membrane</keyword>
<dbReference type="CDD" id="cd06261">
    <property type="entry name" value="TM_PBP2"/>
    <property type="match status" value="2"/>
</dbReference>
<keyword evidence="6 8" id="KW-1133">Transmembrane helix</keyword>
<keyword evidence="11" id="KW-1185">Reference proteome</keyword>
<evidence type="ECO:0000256" key="7">
    <source>
        <dbReference type="ARBA" id="ARBA00023136"/>
    </source>
</evidence>
<dbReference type="InterPro" id="IPR000515">
    <property type="entry name" value="MetI-like"/>
</dbReference>
<evidence type="ECO:0000259" key="9">
    <source>
        <dbReference type="PROSITE" id="PS50928"/>
    </source>
</evidence>
<feature type="transmembrane region" description="Helical" evidence="8">
    <location>
        <begin position="280"/>
        <end position="306"/>
    </location>
</feature>
<dbReference type="GO" id="GO:0005886">
    <property type="term" value="C:plasma membrane"/>
    <property type="evidence" value="ECO:0007669"/>
    <property type="project" value="UniProtKB-SubCell"/>
</dbReference>
<dbReference type="PROSITE" id="PS50928">
    <property type="entry name" value="ABC_TM1"/>
    <property type="match status" value="2"/>
</dbReference>
<protein>
    <submittedName>
        <fullName evidence="10">Iron ABC transporter permease</fullName>
    </submittedName>
</protein>
<evidence type="ECO:0000313" key="10">
    <source>
        <dbReference type="EMBL" id="OWY35022.1"/>
    </source>
</evidence>
<organism evidence="10 11">
    <name type="scientific">Herbaspirillum aquaticum</name>
    <dbReference type="NCBI Taxonomy" id="568783"/>
    <lineage>
        <taxon>Bacteria</taxon>
        <taxon>Pseudomonadati</taxon>
        <taxon>Pseudomonadota</taxon>
        <taxon>Betaproteobacteria</taxon>
        <taxon>Burkholderiales</taxon>
        <taxon>Oxalobacteraceae</taxon>
        <taxon>Herbaspirillum</taxon>
    </lineage>
</organism>
<gene>
    <name evidence="10" type="ORF">CEJ45_09735</name>
</gene>
<dbReference type="Gene3D" id="1.10.3720.10">
    <property type="entry name" value="MetI-like"/>
    <property type="match status" value="2"/>
</dbReference>
<feature type="transmembrane region" description="Helical" evidence="8">
    <location>
        <begin position="51"/>
        <end position="73"/>
    </location>
</feature>
<comment type="similarity">
    <text evidence="8">Belongs to the binding-protein-dependent transport system permease family.</text>
</comment>
<feature type="transmembrane region" description="Helical" evidence="8">
    <location>
        <begin position="334"/>
        <end position="353"/>
    </location>
</feature>
<feature type="transmembrane region" description="Helical" evidence="8">
    <location>
        <begin position="127"/>
        <end position="147"/>
    </location>
</feature>
<dbReference type="InterPro" id="IPR035906">
    <property type="entry name" value="MetI-like_sf"/>
</dbReference>
<sequence length="551" mass="59127">MHIIGLLAVLIALPLFGILAAWFGLDAAGIDNLRQQMQTVLPGYLATSGWLALMVPLGVVLVGGAAAVTVSLFEFRGRRWLSWALLLPMAMPAYVSAYAYTDFLQYAGAVQSTLRGWFPGWRMDVRGLPGAVCMFVFTLYPYAYLLARNALSERGMHLMEAARMLGTPLSERIRRVALPLARPALAAGAALALMETLADYGVSAYFGLTTFTTGIYKAWVVLDDRIGAAQYASLLLLFVSVLLWLERREQGRMRFAATRGARGSEGAEARLPHLSGAQTLAAWAVCGLPVLLGFVLPVAILLQLWAGQWGSGDAAMPAFDLARYAGWVWNSFRFGGMAALAAIVLALGLCFALRGAHLPRLQGLVLRLTARLAGMGYAIPGSVIAVGILLPVAWLQALWPAAGLGVLLTASSLGVIYAYLVRFTAVAVQSVESGYTRIPASLDEAARTLGSSRAVIAWRLHMPLLWRSLAVAALMVFVDVVKELPATLLLRPFDTDTLAVIAHNLARDERLGEAALPALSIVLVGLAPVLLVMRALDGRRRADLQSALPPA</sequence>
<accession>A0A225SVP2</accession>
<dbReference type="Pfam" id="PF00528">
    <property type="entry name" value="BPD_transp_1"/>
    <property type="match status" value="2"/>
</dbReference>
<feature type="transmembrane region" description="Helical" evidence="8">
    <location>
        <begin position="401"/>
        <end position="420"/>
    </location>
</feature>
<dbReference type="RefSeq" id="WP_088754933.1">
    <property type="nucleotide sequence ID" value="NZ_NJGV01000007.1"/>
</dbReference>
<dbReference type="Proteomes" id="UP000214747">
    <property type="component" value="Unassembled WGS sequence"/>
</dbReference>
<reference evidence="10 11" key="1">
    <citation type="journal article" date="2010" name="Int. J. Syst. Evol. Microbiol.">
        <title>Reclassification of Herbaspirillum putei as a later heterotypic synonym of Herbaspirillum huttiense, with the description of H. huttiense subsp. huttiense subsp. nov. and H. huttiense subsp. putei subsp. nov., comb. nov., and description of Herbaspirillum aquaticum sp. nov.</title>
        <authorList>
            <person name="Dobritsa A.P."/>
            <person name="Reddy M.C."/>
            <person name="Samadpour M."/>
        </authorList>
    </citation>
    <scope>NUCLEOTIDE SEQUENCE [LARGE SCALE GENOMIC DNA]</scope>
    <source>
        <strain evidence="10 11">IEH 4430</strain>
    </source>
</reference>
<feature type="domain" description="ABC transmembrane type-1" evidence="9">
    <location>
        <begin position="45"/>
        <end position="247"/>
    </location>
</feature>
<dbReference type="PANTHER" id="PTHR43357:SF3">
    <property type="entry name" value="FE(3+)-TRANSPORT SYSTEM PERMEASE PROTEIN FBPB 2"/>
    <property type="match status" value="1"/>
</dbReference>
<dbReference type="PANTHER" id="PTHR43357">
    <property type="entry name" value="INNER MEMBRANE ABC TRANSPORTER PERMEASE PROTEIN YDCV"/>
    <property type="match status" value="1"/>
</dbReference>
<evidence type="ECO:0000256" key="1">
    <source>
        <dbReference type="ARBA" id="ARBA00004429"/>
    </source>
</evidence>
<feature type="transmembrane region" description="Helical" evidence="8">
    <location>
        <begin position="374"/>
        <end position="395"/>
    </location>
</feature>
<evidence type="ECO:0000256" key="4">
    <source>
        <dbReference type="ARBA" id="ARBA00022519"/>
    </source>
</evidence>
<dbReference type="GO" id="GO:0055085">
    <property type="term" value="P:transmembrane transport"/>
    <property type="evidence" value="ECO:0007669"/>
    <property type="project" value="InterPro"/>
</dbReference>
<keyword evidence="7 8" id="KW-0472">Membrane</keyword>
<evidence type="ECO:0000256" key="2">
    <source>
        <dbReference type="ARBA" id="ARBA00022448"/>
    </source>
</evidence>
<keyword evidence="4" id="KW-0997">Cell inner membrane</keyword>
<dbReference type="SUPFAM" id="SSF161098">
    <property type="entry name" value="MetI-like"/>
    <property type="match status" value="2"/>
</dbReference>
<dbReference type="AlphaFoldDB" id="A0A225SVP2"/>
<feature type="transmembrane region" description="Helical" evidence="8">
    <location>
        <begin position="80"/>
        <end position="100"/>
    </location>
</feature>
<comment type="caution">
    <text evidence="10">The sequence shown here is derived from an EMBL/GenBank/DDBJ whole genome shotgun (WGS) entry which is preliminary data.</text>
</comment>
<evidence type="ECO:0000256" key="8">
    <source>
        <dbReference type="RuleBase" id="RU363032"/>
    </source>
</evidence>
<keyword evidence="2 8" id="KW-0813">Transport</keyword>
<keyword evidence="5 8" id="KW-0812">Transmembrane</keyword>
<evidence type="ECO:0000256" key="3">
    <source>
        <dbReference type="ARBA" id="ARBA00022475"/>
    </source>
</evidence>
<dbReference type="EMBL" id="NJGV01000007">
    <property type="protein sequence ID" value="OWY35022.1"/>
    <property type="molecule type" value="Genomic_DNA"/>
</dbReference>
<feature type="transmembrane region" description="Helical" evidence="8">
    <location>
        <begin position="464"/>
        <end position="481"/>
    </location>
</feature>
<name>A0A225SVP2_9BURK</name>
<comment type="subcellular location">
    <subcellularLocation>
        <location evidence="1">Cell inner membrane</location>
        <topology evidence="1">Multi-pass membrane protein</topology>
    </subcellularLocation>
    <subcellularLocation>
        <location evidence="8">Cell membrane</location>
        <topology evidence="8">Multi-pass membrane protein</topology>
    </subcellularLocation>
</comment>